<name>A0AAE3H438_9BACT</name>
<comment type="caution">
    <text evidence="2">The sequence shown here is derived from an EMBL/GenBank/DDBJ whole genome shotgun (WGS) entry which is preliminary data.</text>
</comment>
<dbReference type="PANTHER" id="PTHR43737">
    <property type="entry name" value="BLL7424 PROTEIN"/>
    <property type="match status" value="1"/>
</dbReference>
<organism evidence="2 3">
    <name type="scientific">Lacihabitans soyangensis</name>
    <dbReference type="NCBI Taxonomy" id="869394"/>
    <lineage>
        <taxon>Bacteria</taxon>
        <taxon>Pseudomonadati</taxon>
        <taxon>Bacteroidota</taxon>
        <taxon>Cytophagia</taxon>
        <taxon>Cytophagales</taxon>
        <taxon>Leadbetterellaceae</taxon>
        <taxon>Lacihabitans</taxon>
    </lineage>
</organism>
<dbReference type="InterPro" id="IPR010869">
    <property type="entry name" value="DUF1501"/>
</dbReference>
<gene>
    <name evidence="2" type="ORF">EGI31_06350</name>
</gene>
<protein>
    <submittedName>
        <fullName evidence="2">DUF1501 domain-containing protein</fullName>
    </submittedName>
</protein>
<dbReference type="Proteomes" id="UP001204144">
    <property type="component" value="Unassembled WGS sequence"/>
</dbReference>
<accession>A0AAE3H438</accession>
<dbReference type="AlphaFoldDB" id="A0AAE3H438"/>
<feature type="signal peptide" evidence="1">
    <location>
        <begin position="1"/>
        <end position="29"/>
    </location>
</feature>
<evidence type="ECO:0000256" key="1">
    <source>
        <dbReference type="SAM" id="SignalP"/>
    </source>
</evidence>
<dbReference type="RefSeq" id="WP_255036341.1">
    <property type="nucleotide sequence ID" value="NZ_RJUF01000011.1"/>
</dbReference>
<evidence type="ECO:0000313" key="2">
    <source>
        <dbReference type="EMBL" id="MCP9762570.1"/>
    </source>
</evidence>
<dbReference type="Pfam" id="PF07394">
    <property type="entry name" value="DUF1501"/>
    <property type="match status" value="1"/>
</dbReference>
<dbReference type="PANTHER" id="PTHR43737:SF1">
    <property type="entry name" value="DUF1501 DOMAIN-CONTAINING PROTEIN"/>
    <property type="match status" value="1"/>
</dbReference>
<proteinExistence type="predicted"/>
<reference evidence="2 3" key="1">
    <citation type="submission" date="2018-11" db="EMBL/GenBank/DDBJ databases">
        <title>Novel bacteria species description.</title>
        <authorList>
            <person name="Han J.-H."/>
        </authorList>
    </citation>
    <scope>NUCLEOTIDE SEQUENCE [LARGE SCALE GENOMIC DNA]</scope>
    <source>
        <strain evidence="2 3">KCTC23259</strain>
    </source>
</reference>
<keyword evidence="3" id="KW-1185">Reference proteome</keyword>
<sequence length="513" mass="56426">MNRRKFIKYSSAAAAVSASFSLGKIPVWAKNIDLDHPDDNVLVIIQMFGGNDGLNTVIPADNDLYYSKFRKTLNIPKTKALKLGTTLSYLNPALKNGKNEGMFGMFKNGNLAVIQGIGYPNPNLSHFRSTDIWLSGITPTNDAERLESGWIGRYFNRINQSSEHPNCLNIGSSSSLLFSTGSEDVGISVENPNDFYERGKDLLSGESFLTGSGGYVDERNFLLDLSIQSNKYSKVVKSAFDAGKNTTEYAKGKLSDELKLVSRLISGGLKTKVYLLSIDGFDTHAGQGTTEGKHANLLAEISNAVSYFMADLKAQKLSKNVLGMTISEFGRRPNQNDSNGTDHGAAGVMFVFGEDVNGKVYGKPFDFNNLDKNKDFVHQYDYRSVYDEVLSKWLGSDGNTTTQILGKRFDKVEGGILAKRSSILLANEPKNSSSVYPNPSSDGRVILKTFVDSDEPLTVNQIDNLGRKLPILQNIKVGRGQIEIPIQLFGKSGVHILEILKGKQKETLRVVWV</sequence>
<feature type="chain" id="PRO_5042119882" evidence="1">
    <location>
        <begin position="30"/>
        <end position="513"/>
    </location>
</feature>
<dbReference type="EMBL" id="RJUF01000011">
    <property type="protein sequence ID" value="MCP9762570.1"/>
    <property type="molecule type" value="Genomic_DNA"/>
</dbReference>
<keyword evidence="1" id="KW-0732">Signal</keyword>
<evidence type="ECO:0000313" key="3">
    <source>
        <dbReference type="Proteomes" id="UP001204144"/>
    </source>
</evidence>